<dbReference type="Pfam" id="PF04607">
    <property type="entry name" value="RelA_SpoT"/>
    <property type="match status" value="1"/>
</dbReference>
<comment type="pathway">
    <text evidence="1">Purine metabolism; ppGpp biosynthesis; ppGpp from GTP: step 1/2.</text>
</comment>
<dbReference type="Gene3D" id="3.30.460.10">
    <property type="entry name" value="Beta Polymerase, domain 2"/>
    <property type="match status" value="1"/>
</dbReference>
<dbReference type="PANTHER" id="PTHR41773:SF1">
    <property type="entry name" value="RELA_SPOT DOMAIN-CONTAINING PROTEIN"/>
    <property type="match status" value="1"/>
</dbReference>
<name>A0ABT1SN60_9FIRM</name>
<evidence type="ECO:0000313" key="4">
    <source>
        <dbReference type="Proteomes" id="UP001524435"/>
    </source>
</evidence>
<reference evidence="3 4" key="1">
    <citation type="submission" date="2022-06" db="EMBL/GenBank/DDBJ databases">
        <title>Isolation of gut microbiota from human fecal samples.</title>
        <authorList>
            <person name="Pamer E.G."/>
            <person name="Barat B."/>
            <person name="Waligurski E."/>
            <person name="Medina S."/>
            <person name="Paddock L."/>
            <person name="Mostad J."/>
        </authorList>
    </citation>
    <scope>NUCLEOTIDE SEQUENCE [LARGE SCALE GENOMIC DNA]</scope>
    <source>
        <strain evidence="3 4">DFI.6.1</strain>
    </source>
</reference>
<proteinExistence type="predicted"/>
<dbReference type="PANTHER" id="PTHR41773">
    <property type="entry name" value="GTP PYROPHOSPHATASE-RELATED"/>
    <property type="match status" value="1"/>
</dbReference>
<comment type="caution">
    <text evidence="3">The sequence shown here is derived from an EMBL/GenBank/DDBJ whole genome shotgun (WGS) entry which is preliminary data.</text>
</comment>
<dbReference type="SUPFAM" id="SSF81301">
    <property type="entry name" value="Nucleotidyltransferase"/>
    <property type="match status" value="1"/>
</dbReference>
<feature type="domain" description="RelA/SpoT" evidence="2">
    <location>
        <begin position="50"/>
        <end position="188"/>
    </location>
</feature>
<protein>
    <submittedName>
        <fullName evidence="3">RelA/spoT family protein</fullName>
    </submittedName>
</protein>
<evidence type="ECO:0000259" key="2">
    <source>
        <dbReference type="SMART" id="SM00954"/>
    </source>
</evidence>
<organism evidence="3 4">
    <name type="scientific">Massilicoli timonensis</name>
    <dbReference type="NCBI Taxonomy" id="2015901"/>
    <lineage>
        <taxon>Bacteria</taxon>
        <taxon>Bacillati</taxon>
        <taxon>Bacillota</taxon>
        <taxon>Erysipelotrichia</taxon>
        <taxon>Erysipelotrichales</taxon>
        <taxon>Erysipelotrichaceae</taxon>
        <taxon>Massilicoli</taxon>
    </lineage>
</organism>
<dbReference type="SMART" id="SM00954">
    <property type="entry name" value="RelA_SpoT"/>
    <property type="match status" value="1"/>
</dbReference>
<dbReference type="InterPro" id="IPR007685">
    <property type="entry name" value="RelA_SpoT"/>
</dbReference>
<gene>
    <name evidence="3" type="ORF">NE663_09575</name>
</gene>
<sequence>MQLPVFRTIDETLCLLDKKNTQLEKIRRQVKRFWMNFFIDKQEAIVDVTSRVKGKESLREKIIRNRLYIEKDSPQQILADLSDLIGFAIECRFIDEENEILQELRSRFTIPSLTDDGYSRCEEDAHLFLELNSPQPQMQKNGFSIYRIDGYYVDHEEKVRFELQIKSLVHMFWGEIEHKLVYKNSNFYVYDNFMKEILASIMANLTILDKQLRIVYKQMDQMSRDGHGMSEHDFEQVIIKAINDLFLMKMSASIGFTLNIKNTSSILGHYLFIKDFRNESKNSDQVSRLFATFKKLNSVDLDFENEIRITGNFSSSDVFIDTLGNYLLSIINFDYDWYVFFKMLFVIEPGDDLEDFSLFLKVIKNYLVDSYWLDTSFARLPLAESEQIHHDLWKILADALVEIGSIRMIHDDKMIMINQAFVEFVNELEERVISYDDFRHYKEAYYEEWLKRIHRFF</sequence>
<evidence type="ECO:0000256" key="1">
    <source>
        <dbReference type="ARBA" id="ARBA00004976"/>
    </source>
</evidence>
<keyword evidence="4" id="KW-1185">Reference proteome</keyword>
<dbReference type="RefSeq" id="WP_256198257.1">
    <property type="nucleotide sequence ID" value="NZ_CANTYB010000026.1"/>
</dbReference>
<dbReference type="InterPro" id="IPR043519">
    <property type="entry name" value="NT_sf"/>
</dbReference>
<dbReference type="EMBL" id="JANGCH010000016">
    <property type="protein sequence ID" value="MCQ5122505.1"/>
    <property type="molecule type" value="Genomic_DNA"/>
</dbReference>
<accession>A0ABT1SN60</accession>
<evidence type="ECO:0000313" key="3">
    <source>
        <dbReference type="EMBL" id="MCQ5122505.1"/>
    </source>
</evidence>
<dbReference type="Proteomes" id="UP001524435">
    <property type="component" value="Unassembled WGS sequence"/>
</dbReference>